<dbReference type="EMBL" id="LN736365">
    <property type="protein sequence ID" value="CEP62768.1"/>
    <property type="molecule type" value="Genomic_DNA"/>
</dbReference>
<feature type="region of interest" description="Disordered" evidence="1">
    <location>
        <begin position="378"/>
        <end position="405"/>
    </location>
</feature>
<dbReference type="GO" id="GO:0010494">
    <property type="term" value="C:cytoplasmic stress granule"/>
    <property type="evidence" value="ECO:0007669"/>
    <property type="project" value="EnsemblFungi"/>
</dbReference>
<feature type="region of interest" description="Disordered" evidence="1">
    <location>
        <begin position="720"/>
        <end position="744"/>
    </location>
</feature>
<dbReference type="HOGENOM" id="CLU_009985_0_0_1"/>
<reference evidence="3 4" key="1">
    <citation type="submission" date="2014-12" db="EMBL/GenBank/DDBJ databases">
        <authorList>
            <person name="Neuveglise Cecile"/>
        </authorList>
    </citation>
    <scope>NUCLEOTIDE SEQUENCE [LARGE SCALE GENOMIC DNA]</scope>
    <source>
        <strain evidence="3 4">CBS 12615</strain>
    </source>
</reference>
<dbReference type="GO" id="GO:0042149">
    <property type="term" value="P:cellular response to glucose starvation"/>
    <property type="evidence" value="ECO:0007669"/>
    <property type="project" value="EnsemblFungi"/>
</dbReference>
<dbReference type="InterPro" id="IPR045117">
    <property type="entry name" value="ATXN2-like"/>
</dbReference>
<evidence type="ECO:0000313" key="4">
    <source>
        <dbReference type="Proteomes" id="UP000054304"/>
    </source>
</evidence>
<dbReference type="InterPro" id="IPR025852">
    <property type="entry name" value="SM_dom_ATX"/>
</dbReference>
<dbReference type="GO" id="GO:0043007">
    <property type="term" value="P:maintenance of rDNA"/>
    <property type="evidence" value="ECO:0007669"/>
    <property type="project" value="EnsemblFungi"/>
</dbReference>
<proteinExistence type="predicted"/>
<dbReference type="GO" id="GO:1904262">
    <property type="term" value="P:negative regulation of TORC1 signaling"/>
    <property type="evidence" value="ECO:0007669"/>
    <property type="project" value="EnsemblFungi"/>
</dbReference>
<keyword evidence="4" id="KW-1185">Reference proteome</keyword>
<feature type="region of interest" description="Disordered" evidence="1">
    <location>
        <begin position="451"/>
        <end position="512"/>
    </location>
</feature>
<dbReference type="GO" id="GO:0005840">
    <property type="term" value="C:ribosome"/>
    <property type="evidence" value="ECO:0007669"/>
    <property type="project" value="EnsemblFungi"/>
</dbReference>
<dbReference type="SUPFAM" id="SSF50182">
    <property type="entry name" value="Sm-like ribonucleoproteins"/>
    <property type="match status" value="1"/>
</dbReference>
<dbReference type="GO" id="GO:0044877">
    <property type="term" value="F:protein-containing complex binding"/>
    <property type="evidence" value="ECO:0007669"/>
    <property type="project" value="EnsemblFungi"/>
</dbReference>
<dbReference type="GeneID" id="34686244"/>
<evidence type="ECO:0000313" key="3">
    <source>
        <dbReference type="EMBL" id="CEP62768.1"/>
    </source>
</evidence>
<dbReference type="GO" id="GO:0034063">
    <property type="term" value="P:stress granule assembly"/>
    <property type="evidence" value="ECO:0007669"/>
    <property type="project" value="EnsemblFungi"/>
</dbReference>
<feature type="compositionally biased region" description="Basic residues" evidence="1">
    <location>
        <begin position="732"/>
        <end position="744"/>
    </location>
</feature>
<dbReference type="GO" id="GO:0045727">
    <property type="term" value="P:positive regulation of translation"/>
    <property type="evidence" value="ECO:0007669"/>
    <property type="project" value="EnsemblFungi"/>
</dbReference>
<dbReference type="PANTHER" id="PTHR12854:SF7">
    <property type="entry name" value="ATAXIN-2 HOMOLOG"/>
    <property type="match status" value="1"/>
</dbReference>
<dbReference type="GO" id="GO:0005829">
    <property type="term" value="C:cytosol"/>
    <property type="evidence" value="ECO:0007669"/>
    <property type="project" value="EnsemblFungi"/>
</dbReference>
<dbReference type="GO" id="GO:0003729">
    <property type="term" value="F:mRNA binding"/>
    <property type="evidence" value="ECO:0007669"/>
    <property type="project" value="TreeGrafter"/>
</dbReference>
<accession>A0A0C7N866</accession>
<gene>
    <name evidence="3" type="ORF">LALA0_S06e03356g</name>
</gene>
<dbReference type="InterPro" id="IPR010920">
    <property type="entry name" value="LSM_dom_sf"/>
</dbReference>
<sequence>MKGSRTYNGKKRDASGGPSNGTHRSGTGIGFYESEDTTRSFNDRLNYLLINSIGSDALVTVTNGAKYQGLLTACDPTGGNGVNVVLQKARLVENSFDAEQLASDLIENLVIKGDDVAELELQNVEFGTDEKPREALNEASEVPKASKENITDDGAATEIKTEAKQSEVAKEVIQKVTQAEVEPEVKPQLKASHPTNGSTRPVESVMSAFKTDTDISGNKNEIRERKLERWVPEPHEEFALGDALEDSKESWNQFAVNEEKFGITSSFDEHLYTTKINKKDPSYNERLKEADRIAKDIESQGTTGNVHLAEERGLVIDDSGVDEEDKYSGVDRRGDELLAQLKMNAKSLPAKTKKYVPPTLRHQPHNNDPAIISSRAADVLPPPSEAPKPRETAHKVQSGSQPKLNQLDALKEFSEKFKVPYDMPEEVKTMFKRENETSPRGTQTALKVNLSLPPKPTNTPPIVQGNVAITRGPRSSRGSTPLSGKAELKKTVSRGPSTQTSVSPSSSSRHANIIRRRNVSHGSFLGAQKPQSHEKDFARSFNMFTKAKEVFDEEKKHNKGPAVLIFEKPYFTAPTWMGNVEQSYKSLFPDERTAMHRSQLKMQQRNMGAMSNTGSPHMMGMPGMMMGMPMGPGNSNNPYMMGPGTNGNMYMPFQPPTYYPQMMQMMPFGEDRNSASPPPTLNVSSPHPGQNFVAGGPPHSSTPMSPFNYTQALQFQPMMGSGSFRQSFQPQSHHHNGKNRAHNH</sequence>
<dbReference type="Pfam" id="PF06741">
    <property type="entry name" value="LsmAD"/>
    <property type="match status" value="1"/>
</dbReference>
<dbReference type="Proteomes" id="UP000054304">
    <property type="component" value="Unassembled WGS sequence"/>
</dbReference>
<dbReference type="STRING" id="1245769.A0A0C7N866"/>
<dbReference type="OrthoDB" id="2275718at2759"/>
<organism evidence="3 4">
    <name type="scientific">Lachancea lanzarotensis</name>
    <dbReference type="NCBI Taxonomy" id="1245769"/>
    <lineage>
        <taxon>Eukaryota</taxon>
        <taxon>Fungi</taxon>
        <taxon>Dikarya</taxon>
        <taxon>Ascomycota</taxon>
        <taxon>Saccharomycotina</taxon>
        <taxon>Saccharomycetes</taxon>
        <taxon>Saccharomycetales</taxon>
        <taxon>Saccharomycetaceae</taxon>
        <taxon>Lachancea</taxon>
    </lineage>
</organism>
<dbReference type="PANTHER" id="PTHR12854">
    <property type="entry name" value="ATAXIN 2-RELATED"/>
    <property type="match status" value="1"/>
</dbReference>
<dbReference type="GO" id="GO:1901524">
    <property type="term" value="P:regulation of mitophagy"/>
    <property type="evidence" value="ECO:0007669"/>
    <property type="project" value="EnsemblFungi"/>
</dbReference>
<dbReference type="SMART" id="SM01272">
    <property type="entry name" value="LsmAD"/>
    <property type="match status" value="1"/>
</dbReference>
<feature type="compositionally biased region" description="Low complexity" evidence="1">
    <location>
        <begin position="496"/>
        <end position="508"/>
    </location>
</feature>
<dbReference type="RefSeq" id="XP_022628991.1">
    <property type="nucleotide sequence ID" value="XM_022771826.1"/>
</dbReference>
<evidence type="ECO:0000259" key="2">
    <source>
        <dbReference type="SMART" id="SM01272"/>
    </source>
</evidence>
<feature type="region of interest" description="Disordered" evidence="1">
    <location>
        <begin position="1"/>
        <end position="31"/>
    </location>
</feature>
<protein>
    <submittedName>
        <fullName evidence="3">LALA0S06e03356g1_1</fullName>
    </submittedName>
</protein>
<evidence type="ECO:0000256" key="1">
    <source>
        <dbReference type="SAM" id="MobiDB-lite"/>
    </source>
</evidence>
<dbReference type="AlphaFoldDB" id="A0A0C7N866"/>
<name>A0A0C7N866_9SACH</name>
<dbReference type="Pfam" id="PF14438">
    <property type="entry name" value="SM-ATX"/>
    <property type="match status" value="1"/>
</dbReference>
<feature type="compositionally biased region" description="Polar residues" evidence="1">
    <location>
        <begin position="395"/>
        <end position="404"/>
    </location>
</feature>
<feature type="region of interest" description="Disordered" evidence="1">
    <location>
        <begin position="131"/>
        <end position="154"/>
    </location>
</feature>
<feature type="domain" description="LsmAD" evidence="2">
    <location>
        <begin position="261"/>
        <end position="333"/>
    </location>
</feature>
<dbReference type="InterPro" id="IPR009604">
    <property type="entry name" value="LsmAD_domain"/>
</dbReference>
<feature type="region of interest" description="Disordered" evidence="1">
    <location>
        <begin position="669"/>
        <end position="707"/>
    </location>
</feature>